<comment type="function">
    <text evidence="3">Required for rescue of stalled ribosomes mediated by trans-translation. Binds to transfer-messenger RNA (tmRNA), required for stable association of tmRNA with ribosomes. tmRNA and SmpB together mimic tRNA shape, replacing the anticodon stem-loop with SmpB. tmRNA is encoded by the ssrA gene; the 2 termini fold to resemble tRNA(Ala) and it encodes a 'tag peptide', a short internal open reading frame. During trans-translation Ala-aminoacylated tmRNA acts like a tRNA, entering the A-site of stalled ribosomes, displacing the stalled mRNA. The ribosome then switches to translate the ORF on the tmRNA; the nascent peptide is terminated with the 'tag peptide' encoded by the tmRNA and targeted for degradation. The ribosome is freed to recommence translation, which seems to be the essential function of trans-translation.</text>
</comment>
<reference evidence="5" key="1">
    <citation type="submission" date="2015-01" db="EMBL/GenBank/DDBJ databases">
        <authorList>
            <person name="Andreevskaya M."/>
        </authorList>
    </citation>
    <scope>NUCLEOTIDE SEQUENCE [LARGE SCALE GENOMIC DNA]</scope>
    <source>
        <strain evidence="5">MKFS47</strain>
    </source>
</reference>
<dbReference type="GeneID" id="71635676"/>
<dbReference type="PANTHER" id="PTHR30308">
    <property type="entry name" value="TMRNA-BINDING COMPONENT OF TRANS-TRANSLATION TAGGING COMPLEX"/>
    <property type="match status" value="1"/>
</dbReference>
<organism evidence="4 5">
    <name type="scientific">Pseudolactococcus piscium MKFS47</name>
    <dbReference type="NCBI Taxonomy" id="297352"/>
    <lineage>
        <taxon>Bacteria</taxon>
        <taxon>Bacillati</taxon>
        <taxon>Bacillota</taxon>
        <taxon>Bacilli</taxon>
        <taxon>Lactobacillales</taxon>
        <taxon>Streptococcaceae</taxon>
        <taxon>Pseudolactococcus</taxon>
    </lineage>
</organism>
<dbReference type="GO" id="GO:0070929">
    <property type="term" value="P:trans-translation"/>
    <property type="evidence" value="ECO:0007669"/>
    <property type="project" value="UniProtKB-UniRule"/>
</dbReference>
<dbReference type="InterPro" id="IPR000037">
    <property type="entry name" value="SsrA-bd_prot"/>
</dbReference>
<dbReference type="NCBIfam" id="TIGR00086">
    <property type="entry name" value="smpB"/>
    <property type="match status" value="1"/>
</dbReference>
<dbReference type="CDD" id="cd09294">
    <property type="entry name" value="SmpB"/>
    <property type="match status" value="1"/>
</dbReference>
<keyword evidence="2 3" id="KW-0694">RNA-binding</keyword>
<evidence type="ECO:0000256" key="3">
    <source>
        <dbReference type="HAMAP-Rule" id="MF_00023"/>
    </source>
</evidence>
<dbReference type="HOGENOM" id="CLU_108953_0_0_9"/>
<dbReference type="Pfam" id="PF01668">
    <property type="entry name" value="SmpB"/>
    <property type="match status" value="1"/>
</dbReference>
<dbReference type="Gene3D" id="2.40.280.10">
    <property type="match status" value="1"/>
</dbReference>
<dbReference type="STRING" id="1364.LP2241_40011"/>
<dbReference type="Proteomes" id="UP000033166">
    <property type="component" value="Chromosome I"/>
</dbReference>
<dbReference type="InterPro" id="IPR023620">
    <property type="entry name" value="SmpB"/>
</dbReference>
<dbReference type="GO" id="GO:0003723">
    <property type="term" value="F:RNA binding"/>
    <property type="evidence" value="ECO:0007669"/>
    <property type="project" value="UniProtKB-UniRule"/>
</dbReference>
<dbReference type="GO" id="GO:0005829">
    <property type="term" value="C:cytosol"/>
    <property type="evidence" value="ECO:0007669"/>
    <property type="project" value="TreeGrafter"/>
</dbReference>
<keyword evidence="1 3" id="KW-0963">Cytoplasm</keyword>
<dbReference type="GO" id="GO:0070930">
    <property type="term" value="P:trans-translation-dependent protein tagging"/>
    <property type="evidence" value="ECO:0007669"/>
    <property type="project" value="TreeGrafter"/>
</dbReference>
<name>A0A0D6DYE9_9LACT</name>
<protein>
    <recommendedName>
        <fullName evidence="3">SsrA-binding protein</fullName>
    </recommendedName>
    <alternativeName>
        <fullName evidence="3">Small protein B</fullName>
    </alternativeName>
</protein>
<dbReference type="SUPFAM" id="SSF74982">
    <property type="entry name" value="Small protein B (SmpB)"/>
    <property type="match status" value="1"/>
</dbReference>
<evidence type="ECO:0000256" key="2">
    <source>
        <dbReference type="ARBA" id="ARBA00022884"/>
    </source>
</evidence>
<dbReference type="RefSeq" id="WP_047915843.1">
    <property type="nucleotide sequence ID" value="NZ_LN774769.1"/>
</dbReference>
<dbReference type="AlphaFoldDB" id="A0A0D6DYE9"/>
<sequence length="156" mass="17969">MVKNVIQDNVVAQNKKAHYDYEIIETFEAGIVLTGTEIKSVRRARINIRDGFARVRNGEVWLSNVHISPFDEGNIWNADPTRSRKLLLHKKQISKIDAEISQAGMSFVPLRVYIKDGFAKVLMGLAKGKKNYDKRETIKRKEQNRDIAKQLKAFNR</sequence>
<dbReference type="KEGG" id="lpk:LACPI_1575"/>
<proteinExistence type="inferred from homology"/>
<evidence type="ECO:0000313" key="5">
    <source>
        <dbReference type="Proteomes" id="UP000033166"/>
    </source>
</evidence>
<dbReference type="HAMAP" id="MF_00023">
    <property type="entry name" value="SmpB"/>
    <property type="match status" value="1"/>
</dbReference>
<dbReference type="PANTHER" id="PTHR30308:SF2">
    <property type="entry name" value="SSRA-BINDING PROTEIN"/>
    <property type="match status" value="1"/>
</dbReference>
<evidence type="ECO:0000256" key="1">
    <source>
        <dbReference type="ARBA" id="ARBA00022490"/>
    </source>
</evidence>
<dbReference type="NCBIfam" id="NF003843">
    <property type="entry name" value="PRK05422.1"/>
    <property type="match status" value="1"/>
</dbReference>
<comment type="similarity">
    <text evidence="3">Belongs to the SmpB family.</text>
</comment>
<accession>A0A0D6DYE9</accession>
<dbReference type="InterPro" id="IPR020081">
    <property type="entry name" value="SsrA-bd_prot_CS"/>
</dbReference>
<gene>
    <name evidence="3" type="primary">smpB</name>
    <name evidence="4" type="ORF">LACPI_1575</name>
</gene>
<evidence type="ECO:0000313" key="4">
    <source>
        <dbReference type="EMBL" id="CEN28775.1"/>
    </source>
</evidence>
<comment type="subcellular location">
    <subcellularLocation>
        <location evidence="3">Cytoplasm</location>
    </subcellularLocation>
    <text evidence="3">The tmRNA-SmpB complex associates with stalled 70S ribosomes.</text>
</comment>
<dbReference type="EMBL" id="LN774769">
    <property type="protein sequence ID" value="CEN28775.1"/>
    <property type="molecule type" value="Genomic_DNA"/>
</dbReference>
<dbReference type="PROSITE" id="PS01317">
    <property type="entry name" value="SSRP"/>
    <property type="match status" value="1"/>
</dbReference>